<name>A0A1N6PBE0_9SPIO</name>
<keyword evidence="4" id="KW-1185">Reference proteome</keyword>
<organism evidence="3 4">
    <name type="scientific">Alkalispirochaeta americana</name>
    <dbReference type="NCBI Taxonomy" id="159291"/>
    <lineage>
        <taxon>Bacteria</taxon>
        <taxon>Pseudomonadati</taxon>
        <taxon>Spirochaetota</taxon>
        <taxon>Spirochaetia</taxon>
        <taxon>Spirochaetales</taxon>
        <taxon>Spirochaetaceae</taxon>
        <taxon>Alkalispirochaeta</taxon>
    </lineage>
</organism>
<feature type="transmembrane region" description="Helical" evidence="2">
    <location>
        <begin position="113"/>
        <end position="135"/>
    </location>
</feature>
<evidence type="ECO:0000313" key="3">
    <source>
        <dbReference type="EMBL" id="SIQ01690.1"/>
    </source>
</evidence>
<dbReference type="STRING" id="159291.SAMN05920897_102224"/>
<evidence type="ECO:0008006" key="5">
    <source>
        <dbReference type="Google" id="ProtNLM"/>
    </source>
</evidence>
<keyword evidence="2" id="KW-0812">Transmembrane</keyword>
<evidence type="ECO:0000313" key="4">
    <source>
        <dbReference type="Proteomes" id="UP000186400"/>
    </source>
</evidence>
<gene>
    <name evidence="3" type="ORF">SAMN05920897_102224</name>
</gene>
<keyword evidence="2" id="KW-1133">Transmembrane helix</keyword>
<evidence type="ECO:0000256" key="1">
    <source>
        <dbReference type="SAM" id="MobiDB-lite"/>
    </source>
</evidence>
<protein>
    <recommendedName>
        <fullName evidence="5">Double zinc ribbon</fullName>
    </recommendedName>
</protein>
<dbReference type="Proteomes" id="UP000186400">
    <property type="component" value="Unassembled WGS sequence"/>
</dbReference>
<dbReference type="EMBL" id="FTMS01000002">
    <property type="protein sequence ID" value="SIQ01690.1"/>
    <property type="molecule type" value="Genomic_DNA"/>
</dbReference>
<reference evidence="3 4" key="1">
    <citation type="submission" date="2017-01" db="EMBL/GenBank/DDBJ databases">
        <authorList>
            <person name="Mah S.A."/>
            <person name="Swanson W.J."/>
            <person name="Moy G.W."/>
            <person name="Vacquier V.D."/>
        </authorList>
    </citation>
    <scope>NUCLEOTIDE SEQUENCE [LARGE SCALE GENOMIC DNA]</scope>
    <source>
        <strain evidence="3 4">ASpG1</strain>
    </source>
</reference>
<feature type="region of interest" description="Disordered" evidence="1">
    <location>
        <begin position="71"/>
        <end position="107"/>
    </location>
</feature>
<sequence>MSPGPKRLPASSARKFFCGNCGREVAEDDTICRHCSALFRAIKCPQCGYRGKQHHFAQGCPLCGFLAPPPEERRDQPAGRSSGKSLLAKARRVRSRQASNWQPRGAGKPPPAWVFWFFLASLVGGFLVLSLLYLYM</sequence>
<accession>A0A1N6PBE0</accession>
<evidence type="ECO:0000256" key="2">
    <source>
        <dbReference type="SAM" id="Phobius"/>
    </source>
</evidence>
<proteinExistence type="predicted"/>
<keyword evidence="2" id="KW-0472">Membrane</keyword>
<dbReference type="AlphaFoldDB" id="A0A1N6PBE0"/>